<dbReference type="EMBL" id="JAGMWT010000001">
    <property type="protein sequence ID" value="KAH7138243.1"/>
    <property type="molecule type" value="Genomic_DNA"/>
</dbReference>
<protein>
    <recommendedName>
        <fullName evidence="1">Heterokaryon incompatibility domain-containing protein</fullName>
    </recommendedName>
</protein>
<dbReference type="InterPro" id="IPR010730">
    <property type="entry name" value="HET"/>
</dbReference>
<evidence type="ECO:0000313" key="3">
    <source>
        <dbReference type="Proteomes" id="UP000700596"/>
    </source>
</evidence>
<dbReference type="PANTHER" id="PTHR33112">
    <property type="entry name" value="DOMAIN PROTEIN, PUTATIVE-RELATED"/>
    <property type="match status" value="1"/>
</dbReference>
<organism evidence="2 3">
    <name type="scientific">Dendryphion nanum</name>
    <dbReference type="NCBI Taxonomy" id="256645"/>
    <lineage>
        <taxon>Eukaryota</taxon>
        <taxon>Fungi</taxon>
        <taxon>Dikarya</taxon>
        <taxon>Ascomycota</taxon>
        <taxon>Pezizomycotina</taxon>
        <taxon>Dothideomycetes</taxon>
        <taxon>Pleosporomycetidae</taxon>
        <taxon>Pleosporales</taxon>
        <taxon>Torulaceae</taxon>
        <taxon>Dendryphion</taxon>
    </lineage>
</organism>
<proteinExistence type="predicted"/>
<feature type="domain" description="Heterokaryon incompatibility" evidence="1">
    <location>
        <begin position="8"/>
        <end position="92"/>
    </location>
</feature>
<gene>
    <name evidence="2" type="ORF">B0J11DRAFT_10645</name>
</gene>
<dbReference type="Pfam" id="PF06985">
    <property type="entry name" value="HET"/>
    <property type="match status" value="1"/>
</dbReference>
<sequence length="298" mass="34817">MHTTISPNNEEWTEEAKNVVRIYSCAHTCISANCAPDSDAPLFSTRTYDLAIKPSFEHTNLFLQLNTQWGGTSAFIANYECRLSTRGWTFQERSLSKRVLHLGRTEAFLECWNSWVSERGEVFFDAEKFVLSLKALSVMWPNASQSEAHDKNKGTQRQLSDILKLWYKTAIEYAHRQLTNASDRVLAFSAITNMYDPFIEPQNFCGRWECDIMNGLLWFDGSHSPQKVWLSHLMWVENHLLDEARGMDKKNFPTQDCKQILYHRHQKPHKYSVNMWTQRIRDIRQHGVGSRQPHQYPL</sequence>
<reference evidence="2" key="1">
    <citation type="journal article" date="2021" name="Nat. Commun.">
        <title>Genetic determinants of endophytism in the Arabidopsis root mycobiome.</title>
        <authorList>
            <person name="Mesny F."/>
            <person name="Miyauchi S."/>
            <person name="Thiergart T."/>
            <person name="Pickel B."/>
            <person name="Atanasova L."/>
            <person name="Karlsson M."/>
            <person name="Huettel B."/>
            <person name="Barry K.W."/>
            <person name="Haridas S."/>
            <person name="Chen C."/>
            <person name="Bauer D."/>
            <person name="Andreopoulos W."/>
            <person name="Pangilinan J."/>
            <person name="LaButti K."/>
            <person name="Riley R."/>
            <person name="Lipzen A."/>
            <person name="Clum A."/>
            <person name="Drula E."/>
            <person name="Henrissat B."/>
            <person name="Kohler A."/>
            <person name="Grigoriev I.V."/>
            <person name="Martin F.M."/>
            <person name="Hacquard S."/>
        </authorList>
    </citation>
    <scope>NUCLEOTIDE SEQUENCE</scope>
    <source>
        <strain evidence="2">MPI-CAGE-CH-0243</strain>
    </source>
</reference>
<accession>A0A9P9IWI9</accession>
<name>A0A9P9IWI9_9PLEO</name>
<dbReference type="PANTHER" id="PTHR33112:SF16">
    <property type="entry name" value="HETEROKARYON INCOMPATIBILITY DOMAIN-CONTAINING PROTEIN"/>
    <property type="match status" value="1"/>
</dbReference>
<evidence type="ECO:0000259" key="1">
    <source>
        <dbReference type="Pfam" id="PF06985"/>
    </source>
</evidence>
<dbReference type="AlphaFoldDB" id="A0A9P9IWI9"/>
<evidence type="ECO:0000313" key="2">
    <source>
        <dbReference type="EMBL" id="KAH7138243.1"/>
    </source>
</evidence>
<dbReference type="OrthoDB" id="5347061at2759"/>
<keyword evidence="3" id="KW-1185">Reference proteome</keyword>
<dbReference type="Proteomes" id="UP000700596">
    <property type="component" value="Unassembled WGS sequence"/>
</dbReference>
<comment type="caution">
    <text evidence="2">The sequence shown here is derived from an EMBL/GenBank/DDBJ whole genome shotgun (WGS) entry which is preliminary data.</text>
</comment>